<dbReference type="EMBL" id="CP022189">
    <property type="protein sequence ID" value="AWI82765.1"/>
    <property type="molecule type" value="Genomic_DNA"/>
</dbReference>
<gene>
    <name evidence="1" type="ORF">CEW88_03235</name>
</gene>
<name>A0A2U8HDM6_9RHOB</name>
<dbReference type="KEGG" id="ypac:CEW88_03235"/>
<dbReference type="AlphaFoldDB" id="A0A2U8HDM6"/>
<reference evidence="1 2" key="1">
    <citation type="submission" date="2017-06" db="EMBL/GenBank/DDBJ databases">
        <title>Yangia sp. YSBP01 complete genome sequence.</title>
        <authorList>
            <person name="Woo J.-H."/>
            <person name="Kim H.-S."/>
        </authorList>
    </citation>
    <scope>NUCLEOTIDE SEQUENCE [LARGE SCALE GENOMIC DNA]</scope>
    <source>
        <strain evidence="1 2">YSBP01</strain>
    </source>
</reference>
<proteinExistence type="predicted"/>
<protein>
    <submittedName>
        <fullName evidence="1">Uncharacterized protein</fullName>
    </submittedName>
</protein>
<dbReference type="Proteomes" id="UP000244915">
    <property type="component" value="Chromosome 1"/>
</dbReference>
<evidence type="ECO:0000313" key="1">
    <source>
        <dbReference type="EMBL" id="AWI82765.1"/>
    </source>
</evidence>
<accession>A0A2U8HDM6</accession>
<evidence type="ECO:0000313" key="2">
    <source>
        <dbReference type="Proteomes" id="UP000244915"/>
    </source>
</evidence>
<organism evidence="1 2">
    <name type="scientific">Alloyangia pacifica</name>
    <dbReference type="NCBI Taxonomy" id="311180"/>
    <lineage>
        <taxon>Bacteria</taxon>
        <taxon>Pseudomonadati</taxon>
        <taxon>Pseudomonadota</taxon>
        <taxon>Alphaproteobacteria</taxon>
        <taxon>Rhodobacterales</taxon>
        <taxon>Roseobacteraceae</taxon>
        <taxon>Alloyangia</taxon>
    </lineage>
</organism>
<sequence>MGILSVGFFLISRSCNGFYGLSKHVGRKFGAMPGDGSERGQVSMDPRIFRRAGGQTVAAPPSVRDLPRVLLTAQMVTRMTVMYVPGALPGPTLSAVSPNEG</sequence>